<feature type="domain" description="PKD/Chitinase" evidence="2">
    <location>
        <begin position="1875"/>
        <end position="1952"/>
    </location>
</feature>
<protein>
    <submittedName>
        <fullName evidence="3">T9SS type B sorting domain-containing protein</fullName>
    </submittedName>
</protein>
<feature type="signal peptide" evidence="1">
    <location>
        <begin position="1"/>
        <end position="24"/>
    </location>
</feature>
<feature type="domain" description="PKD/Chitinase" evidence="2">
    <location>
        <begin position="1708"/>
        <end position="1778"/>
    </location>
</feature>
<evidence type="ECO:0000313" key="4">
    <source>
        <dbReference type="Proteomes" id="UP000294814"/>
    </source>
</evidence>
<sequence length="4528" mass="470965">MKKPTISKAVLAVLMLLLNALSNALNCFGFVFKCNKEAKVYSRKAGVNSSFKLKTYLLIVALFILCNTSVFAQNLVPFTPRYDQTIKGDMLLIGNNLLSKHVSNNYNSTGSRTANNDIDPMVNVDIDGDPSTFNSSSADLAIPNSSCFKIRYAGLYWGAVIKGADPIANIKFKMPEAVPVYKDITGTKIYYQNAASNNNSNSYAYYADVTTLVAGLTNPQGTYTVANVSTLTGSKPNSEGLSAGWSLFIVYEDPTLPSKYITSFDGYSRISSSQNLNIPVSGFKTIPVGPVRAKYAFSALEGDNPYTGDYLQINGSTISATNNAKIGIRPANNFFNSSVSYIDTATNTPELFTTRNPKSANTLGFDAGILNIPNPANVGNPGGSVIKNGDTSATIRLGSTNDIYYFYFNAFAVDVIEPKIVLTKVVQDVNGTNIGNSNVTLGQELFYDISFQNIGNDDATSFTIKDILPINILFDPANIIVPNGSGITYTYNAALREILFTIPDALVKVSDLNNLPGRIYHIKFKVQVVPNCNDLSDACSDKIQNQAFSAYTGTFNQTPMGDASLSSFTACNLGTPSATNFLVGVEGCKFTKSAILCGASVNLTAANGYNAYSWSTSPTGTPVIGTTQTITVTQVGTYYVHNTAIAPCLSIDQTVTVSPFGGTINNPVKPFADEEVTCPNDGKKLYNIFLCGANATRLIRTGINDATSIVWEKLNEASCVAITVANCANENTACTWTEVGTGPDYTANTSGQFRITINYAGGCFNRFYFNVYQNLLNPTVTTKDIICNTQGEITVGGIGLGYEYSLDNVTYQASNVFPISTQNSYTVFIKQIGVSSFPCIFSVPGIHIRKRDFTVSTFVTQPYCNGGKGSVKLAANDVQGQYHYKIYQGTTLVNDSGLIAASDYTFSNLNAGTLSSPIIYTWDVSTDDGCHLTGTVDLKEPDVLTATSALTVPLTCTDGEITVTPVGGTPPFSYFVNSTIDFQSVPQIVVSSPLPPGGVYNITVVDNNNCSTTTSITVAATPAPAYTIAKTDVLCSGANTGSITVNVSNANGNALRYSIDNGVTFFNSPVFTGLAAGNYDVVVEYTTGISVCTSTPETKTINTATPITGTATLTKPYLCGSTAEITVSGVSGGTSPYEYSKDGVVFQGSNVFAGLTAGTYTITIKDKNGCTFVISPSITIAALKGPTDLTFTYKSFNCSDNTSAFNVNLPPGTGGQTPVRFQIVGVPPSITVGSPLYIFLTQVNADGQYSGVPAGMYTFEVTDKNNCKYQETYDLVAEPPIEVSGELLNNVKCFGTATGSIKFTVKGTFTGGNSVYDYVVTRGGLIVRSATKQTAPTITLTNLLAGDYIITVTDKPTGCTATATVTVSEPAAALDFTYKTSPIKCLGVNGSVVITATNGWGDYSYTLTPPSGPVVGPQPGNTFANLSVAGNYSVTTTDANGCTVTKDFTLTTPIPPTATIDVTSDYCYDGTNAAKLVVTATGGQTPYEYSINGGAWDTNNIFTNLTPNTYTIKVRDAYGCTVTLPIQTIAAQLTVSAKVFKDLDCVTPNGTITVAIGGGYPDFKYRVNVNGAGYSGALIPLGAAGATTFSYPFSAAGTYQFQITDAKGCTAESEEITINSLVKPVGTPTVTNVTCNGGADGSVTLVGSLGVPPYTYNFNNLGYSTTTVYTGLSAGIPYPYLVKDSKGCISLPADVTLTQPDAMTGTVILTANYTCTGLGEITVSGVAGGTSPYTYSIGGAFQTNPIFTGLTNGTYTITVQDKNGCSNALATTITIAPLTPPTDLTFDATGLSCSIITPNTLPNTSSVTITGTTGGSGTLSYQITAPAASATAYQPSNVFNDLAPGTYTFQVKDAKGCTYSESYTIDELPVVTVVGAVVNNVRCAGSATGAVKFTVSGFGTGYTYTINGGTATPGPTGPAEINLTGQSQGDYIIVVTTATNCTATTTVKVLDPPTPLTAAITTTPITCLAKGSVTYTAGGGWGGYAYTLTQPDLTPVGPQAGGTFTDLTQIGSYTVKVTDSNGCEISSSFILSTPVGPTASIAGSDLCYDTTDQATIIVSSTTGVGPFTYSINGGLSYQNSGTFANLTPGSYSIIVKDFYGCPSTVLTQIIARQLTVKTVLTKDLDCNGDAKITGTITDGYAPYAVTLLQGTGTPTVSGNTFTLETSTPGDYQFLVNDANNCPVNSSVITVTPISFPAITSVTQTQQILCYGEASAAIDVIIDTTVGTPGYVINVFNNTTSTDFFTQTSGLPAGSYTITVTDAKSCTATKPILIDQLPPIAFPEVFSQITCNSDGSGTSLGSISVIGLTGGKAPYTYILTDNLGSLAQTFTATTGENYAFKVLNFGIYELNVVDAYGCSFKRTITMSSPPSDLDINVTTTTVSCAAGGKAVVKVTSAIPGGAYHFAIYKAPYPLYTVSPGSYQNADAVVPPALPGDPLLLQSTFTGLTPGVVYSFVVYDENTKCYFFKQASAPIDPVSNLTSTIDVVNNVTCNGIANGNVTFTFANYDATSVTYQFFNSQTNTAVSPAITGTLTGLTGTPKTVSNVVPLTPTGPLAPGTYYILFTENDGINPGCTNASATFTITQSAVALTINASEIKKDNCGDKAGQITAIAQGGTPAYSYQILPDSSPAPTASSSGWLASNTLNAESGNYIAYVKDAYGCIKSTPVTLGLDPSPTIGASVSNQCTGTEGNFSIDVTYPSGPTAGIPPYSYSIDGGAYQNKTAAFTISNLSSGTHTVQVKDFNGCGNPAVSVTILAPLGLTPTVSAVVTCPTNLGTITANATGGTATYIYSISPPAGTLTGNVFSNLPPNTYDVTITDATTSCAKTVQVVLVAPTAVTFDPATVTHVSCKGDFTGTIIVNLKASNDNPVYQYELIAPSPVTKPKQDSKIFAGLPAGSYTVQVTSGKNCIATQVVVINEPSIALSVSGLVTTAFACAANNTVNTATITVTEGAGSGTAPYTYSIDGTNYFTTNTFDIIDTGVPQTITVYVKDFNGCKASNTVPVNPLSKLLTATATKVTAIDCTNGAETITVAVTGGTTTPVVSFSYEVSINGGVFSAPIPFPIAGSSTFNYSATAAGSSYVFRITDDATGCTINTAAYDVPLFNTIDVIASANASVSCKGGSNGKIAINVIGYTGAYTYIVYNSLLANVASGSGNTSTNPFVIPTGLPAGNYTVEVTGGTLCIKTSNVVSITEPAFPLTINVVSNVPKNCSTTGAQVTVKGVDGTPGYMYAFLPAGSSVPDLVTGYSIPNTATLNTATASWDIYVKDSKDCFTFTTVAITTDLPPTVTVPALTSNQCNLAGTPYTFTATGTGVAPLWFSIDGVNFQPTGTFKLSAPGSYTVTIRDGNGCTATSLTQITIYAPLGLTPTVTALPSCATNDGVITVAGSGGSASYTYSIAPMQPSITFAANAFSGVPAGSYTITITDGITGCTNTAAVTLGLPTPVTFTVSDVVVTDVNCNGGNDGTITVNLPVSNNNPVYTFEITGGPKLFAAQNSNIFTGLPMGTYDVKVTSGRGCNLTQSITVGEPPALSVSATVYGCPTNNPFNTAVVTITEVGGTSGYTYSIDGTNYFPTATFNVVATAVAQPITVYVKDAHNCMATNTVIVNPLPTQTVSQATAITCANDETVTITGTGGAGPFTYQALPVGALNVVQDAVLPNVFHISQPGTYYFQVNDTATGCSITTAAYTVAPFNTIDVVATATTAVTCFGDGSGAITINVTGYTGAFDYEVFDSLGNSVGTGSGIAPTSQLISGLSGGNFTVNVKETATPYCITTSNVVTVASPVTALSVLASETANVTCTNNKGTITAVATGGWGSLQYELTGSATVAYSSNGTFANLSAGNYTVNVKDAGGCIKSSSVTLTSPLPIGFNASANVTSVTCYGDTSGVITVTNTVGGQGSNYSYTLNTTSATPPTFSGPQASSVFSGLGAGTYTVTVSDGYNCSTTSSPITIAEPTKVTASLVVATTQTCLTNATLTLSATGGTAPYSYSADPNFGTATPMVGTSATFDVLVGTYHYYVKDANGCVSYLSNDIQIDPLVPLTINLDLTNAVINCRGDASGVIVATAQGGLGNYAYTLTNVTTGVVTGPQPTGNFTGLFAGDYRVHVDSGDCKDDKSVTITQPPTQLIAPYVTTNVTCNGSNNGMITVNASGGTGIIKYAISPRLDQFFVSNVFDQLKPGFYDFIAQDQNGCFVYVTGVEITEPNPITPSTVAGSIVPEICFGDRDGAFSIDITGGTAPYSVSLDNPNGTYSTGTLTQTQFDFTGLTGGDHIVYIRDANGCTTEWTVPLPASIKLDPKAIVDYGCLNNSPSLTVTVTLDASVNSADVDYSLDGVSSYQPSNVFTNVPPGIHFIRARHTNGCEKDTPDFTILPFDPLALTIADGGLNEIVATATDGAGGYQYTFNGEDNGGNNKYIIYKSGDYTVEVTDVNGCVASATRYFEYIDVCIPNYFTPNGDGVMDGWAPGCTINYKDLTFDIFDRYGRKIATYRLGQNWDGKYNGTELPSGDYWYVLKLNDLKDAREFVGHFTLYR</sequence>
<dbReference type="PROSITE" id="PS00112">
    <property type="entry name" value="PHOSPHAGEN_KINASE"/>
    <property type="match status" value="1"/>
</dbReference>
<feature type="chain" id="PRO_5020909310" evidence="1">
    <location>
        <begin position="25"/>
        <end position="4528"/>
    </location>
</feature>
<dbReference type="SMART" id="SM00089">
    <property type="entry name" value="PKD"/>
    <property type="match status" value="4"/>
</dbReference>
<dbReference type="InterPro" id="IPR026341">
    <property type="entry name" value="T9SS_type_B"/>
</dbReference>
<evidence type="ECO:0000313" key="3">
    <source>
        <dbReference type="EMBL" id="TDE46609.1"/>
    </source>
</evidence>
<reference evidence="3 4" key="1">
    <citation type="submission" date="2019-03" db="EMBL/GenBank/DDBJ databases">
        <title>Novel species of Flavobacterium.</title>
        <authorList>
            <person name="Liu Q."/>
            <person name="Xin Y.-H."/>
        </authorList>
    </citation>
    <scope>NUCLEOTIDE SEQUENCE [LARGE SCALE GENOMIC DNA]</scope>
    <source>
        <strain evidence="3 4">LB3P52</strain>
    </source>
</reference>
<dbReference type="Pfam" id="PF13573">
    <property type="entry name" value="SprB"/>
    <property type="match status" value="11"/>
</dbReference>
<feature type="domain" description="PKD/Chitinase" evidence="2">
    <location>
        <begin position="3289"/>
        <end position="3362"/>
    </location>
</feature>
<dbReference type="EMBL" id="SMLG01000001">
    <property type="protein sequence ID" value="TDE46609.1"/>
    <property type="molecule type" value="Genomic_DNA"/>
</dbReference>
<dbReference type="GO" id="GO:0016301">
    <property type="term" value="F:kinase activity"/>
    <property type="evidence" value="ECO:0007669"/>
    <property type="project" value="InterPro"/>
</dbReference>
<dbReference type="InterPro" id="IPR047589">
    <property type="entry name" value="DUF11_rpt"/>
</dbReference>
<dbReference type="Proteomes" id="UP000294814">
    <property type="component" value="Unassembled WGS sequence"/>
</dbReference>
<dbReference type="InterPro" id="IPR022409">
    <property type="entry name" value="PKD/Chitinase_dom"/>
</dbReference>
<organism evidence="3 4">
    <name type="scientific">Flavobacterium rhamnosiphilum</name>
    <dbReference type="NCBI Taxonomy" id="2541724"/>
    <lineage>
        <taxon>Bacteria</taxon>
        <taxon>Pseudomonadati</taxon>
        <taxon>Bacteroidota</taxon>
        <taxon>Flavobacteriia</taxon>
        <taxon>Flavobacteriales</taxon>
        <taxon>Flavobacteriaceae</taxon>
        <taxon>Flavobacterium</taxon>
    </lineage>
</organism>
<dbReference type="Pfam" id="PF13585">
    <property type="entry name" value="CHU_C"/>
    <property type="match status" value="1"/>
</dbReference>
<dbReference type="InterPro" id="IPR025667">
    <property type="entry name" value="SprB_repeat"/>
</dbReference>
<dbReference type="RefSeq" id="WP_131914559.1">
    <property type="nucleotide sequence ID" value="NZ_SMLG01000001.1"/>
</dbReference>
<name>A0A4R5FBK2_9FLAO</name>
<dbReference type="NCBIfam" id="TIGR01451">
    <property type="entry name" value="B_ant_repeat"/>
    <property type="match status" value="1"/>
</dbReference>
<feature type="domain" description="PKD/Chitinase" evidence="2">
    <location>
        <begin position="2678"/>
        <end position="2757"/>
    </location>
</feature>
<evidence type="ECO:0000259" key="2">
    <source>
        <dbReference type="SMART" id="SM00089"/>
    </source>
</evidence>
<proteinExistence type="predicted"/>
<accession>A0A4R5FBK2</accession>
<dbReference type="InterPro" id="IPR022415">
    <property type="entry name" value="ATP-guanido_PTrfase_AS"/>
</dbReference>
<comment type="caution">
    <text evidence="3">The sequence shown here is derived from an EMBL/GenBank/DDBJ whole genome shotgun (WGS) entry which is preliminary data.</text>
</comment>
<evidence type="ECO:0000256" key="1">
    <source>
        <dbReference type="SAM" id="SignalP"/>
    </source>
</evidence>
<keyword evidence="1" id="KW-0732">Signal</keyword>
<keyword evidence="4" id="KW-1185">Reference proteome</keyword>
<dbReference type="OrthoDB" id="607469at2"/>
<dbReference type="NCBIfam" id="TIGR04131">
    <property type="entry name" value="Bac_Flav_CTERM"/>
    <property type="match status" value="1"/>
</dbReference>
<gene>
    <name evidence="3" type="ORF">E0I26_00560</name>
</gene>